<accession>A0RVI6</accession>
<dbReference type="STRING" id="414004.CENSYa_0720"/>
<dbReference type="Proteomes" id="UP000000758">
    <property type="component" value="Chromosome"/>
</dbReference>
<evidence type="ECO:0000313" key="4">
    <source>
        <dbReference type="Proteomes" id="UP000000758"/>
    </source>
</evidence>
<organism evidence="2 4">
    <name type="scientific">Cenarchaeum symbiosum (strain A)</name>
    <dbReference type="NCBI Taxonomy" id="414004"/>
    <lineage>
        <taxon>Archaea</taxon>
        <taxon>Nitrososphaerota</taxon>
        <taxon>Candidatus Cenarchaeales</taxon>
        <taxon>Candidatus Cenarchaeaceae</taxon>
        <taxon>Candidatus Cenarchaeum</taxon>
    </lineage>
</organism>
<feature type="region of interest" description="Disordered" evidence="1">
    <location>
        <begin position="1"/>
        <end position="91"/>
    </location>
</feature>
<dbReference type="AlphaFoldDB" id="A0RVI6"/>
<dbReference type="EnsemblBacteria" id="ABK77353">
    <property type="protein sequence ID" value="ABK77353"/>
    <property type="gene ID" value="CENSYa_0720"/>
</dbReference>
<dbReference type="EMBL" id="DP000238">
    <property type="protein sequence ID" value="ABK77353.1"/>
    <property type="molecule type" value="Genomic_DNA"/>
</dbReference>
<dbReference type="EMBL" id="DP000238">
    <property type="protein sequence ID" value="ABK77368.1"/>
    <property type="molecule type" value="Genomic_DNA"/>
</dbReference>
<reference evidence="2 4" key="1">
    <citation type="journal article" date="2006" name="Proc. Natl. Acad. Sci. U.S.A.">
        <title>Genomic analysis of the uncultivated marine crenarchaeote Cenarchaeum symbiosum.</title>
        <authorList>
            <person name="Hallam S.J."/>
            <person name="Konstantinidis K.T."/>
            <person name="Putnam N."/>
            <person name="Schleper C."/>
            <person name="Watanabe Y."/>
            <person name="Sugahara J."/>
            <person name="Preston C."/>
            <person name="de la Torre J."/>
            <person name="Richardson P.M."/>
            <person name="DeLong E.F."/>
        </authorList>
    </citation>
    <scope>NUCLEOTIDE SEQUENCE [LARGE SCALE GENOMIC DNA]</scope>
    <source>
        <strain evidence="4">A</strain>
    </source>
</reference>
<protein>
    <submittedName>
        <fullName evidence="2">Uncharacterized protein</fullName>
    </submittedName>
</protein>
<dbReference type="KEGG" id="csy:CENSYa_0720"/>
<dbReference type="HOGENOM" id="CLU_2152496_0_0_2"/>
<name>A0RVI6_CENSY</name>
<dbReference type="EnsemblBacteria" id="ABK77368">
    <property type="protein sequence ID" value="ABK77368"/>
    <property type="gene ID" value="CENSYa_0735"/>
</dbReference>
<evidence type="ECO:0000256" key="1">
    <source>
        <dbReference type="SAM" id="MobiDB-lite"/>
    </source>
</evidence>
<dbReference type="KEGG" id="csy:CENSYa_0735"/>
<proteinExistence type="predicted"/>
<evidence type="ECO:0000313" key="2">
    <source>
        <dbReference type="EMBL" id="ABK77353.1"/>
    </source>
</evidence>
<reference evidence="2" key="2">
    <citation type="submission" date="2006-10" db="EMBL/GenBank/DDBJ databases">
        <authorList>
            <person name="Copeland A."/>
            <person name="Lucas S."/>
            <person name="Barry K."/>
            <person name="Detter J.C."/>
            <person name="Hammon N."/>
            <person name="Dalin E."/>
            <person name="Tice H."/>
            <person name="Pitluck S."/>
            <person name="Richardson P."/>
        </authorList>
    </citation>
    <scope>NUCLEOTIDE SEQUENCE</scope>
</reference>
<keyword evidence="4" id="KW-1185">Reference proteome</keyword>
<evidence type="ECO:0000313" key="3">
    <source>
        <dbReference type="EMBL" id="ABK77368.1"/>
    </source>
</evidence>
<gene>
    <name evidence="2" type="ordered locus">CENSYa_0720</name>
    <name evidence="3" type="ordered locus">CENSYa_0735</name>
</gene>
<sequence>MGDRPAGVGKACRSESGGRQLPHAPMVQMEEMKWTKTGMGQRGCPARSRTGRKARGLTIRWGSLEQRATPWSAGPLNTGRPLPGGSPGPAGWHWYTTGTAFAYRAGPWTAR</sequence>